<dbReference type="InterPro" id="IPR040336">
    <property type="entry name" value="At1g61900-like"/>
</dbReference>
<accession>A0A835JZ05</accession>
<dbReference type="Proteomes" id="UP000657918">
    <property type="component" value="Chromosome 8"/>
</dbReference>
<comment type="caution">
    <text evidence="1">The sequence shown here is derived from an EMBL/GenBank/DDBJ whole genome shotgun (WGS) entry which is preliminary data.</text>
</comment>
<dbReference type="OrthoDB" id="10455163at2759"/>
<evidence type="ECO:0000313" key="2">
    <source>
        <dbReference type="Proteomes" id="UP000657918"/>
    </source>
</evidence>
<dbReference type="GO" id="GO:0005886">
    <property type="term" value="C:plasma membrane"/>
    <property type="evidence" value="ECO:0007669"/>
    <property type="project" value="TreeGrafter"/>
</dbReference>
<organism evidence="1 2">
    <name type="scientific">Salix dunnii</name>
    <dbReference type="NCBI Taxonomy" id="1413687"/>
    <lineage>
        <taxon>Eukaryota</taxon>
        <taxon>Viridiplantae</taxon>
        <taxon>Streptophyta</taxon>
        <taxon>Embryophyta</taxon>
        <taxon>Tracheophyta</taxon>
        <taxon>Spermatophyta</taxon>
        <taxon>Magnoliopsida</taxon>
        <taxon>eudicotyledons</taxon>
        <taxon>Gunneridae</taxon>
        <taxon>Pentapetalae</taxon>
        <taxon>rosids</taxon>
        <taxon>fabids</taxon>
        <taxon>Malpighiales</taxon>
        <taxon>Salicaceae</taxon>
        <taxon>Saliceae</taxon>
        <taxon>Salix</taxon>
    </lineage>
</organism>
<sequence length="106" mass="11519">MGLMSFQVAVALQAPLEPNHAPFTSELGTPPISGLFGPIEILSPSIFPLYLYPGESLAPLYPIFPTTYEPNITRKCLINFTAMSNVIDRTTSDCSQPLTALVGNYQ</sequence>
<keyword evidence="2" id="KW-1185">Reference proteome</keyword>
<protein>
    <submittedName>
        <fullName evidence="1">Uncharacterized protein</fullName>
    </submittedName>
</protein>
<dbReference type="PANTHER" id="PTHR33831:SF4">
    <property type="entry name" value="GPI-ANCHORED PROTEIN"/>
    <property type="match status" value="1"/>
</dbReference>
<gene>
    <name evidence="1" type="ORF">SADUNF_Sadunf08G0157300</name>
</gene>
<dbReference type="AlphaFoldDB" id="A0A835JZ05"/>
<name>A0A835JZ05_9ROSI</name>
<evidence type="ECO:0000313" key="1">
    <source>
        <dbReference type="EMBL" id="KAF9677913.1"/>
    </source>
</evidence>
<dbReference type="PANTHER" id="PTHR33831">
    <property type="entry name" value="GPI-ANCHORED PROTEIN"/>
    <property type="match status" value="1"/>
</dbReference>
<proteinExistence type="predicted"/>
<reference evidence="1 2" key="1">
    <citation type="submission" date="2020-10" db="EMBL/GenBank/DDBJ databases">
        <title>Plant Genome Project.</title>
        <authorList>
            <person name="Zhang R.-G."/>
        </authorList>
    </citation>
    <scope>NUCLEOTIDE SEQUENCE [LARGE SCALE GENOMIC DNA]</scope>
    <source>
        <strain evidence="1">FAFU-HL-1</strain>
        <tissue evidence="1">Leaf</tissue>
    </source>
</reference>
<dbReference type="EMBL" id="JADGMS010000008">
    <property type="protein sequence ID" value="KAF9677913.1"/>
    <property type="molecule type" value="Genomic_DNA"/>
</dbReference>